<sequence>MAKAYVKSPRCYSEGFYCAQKYHKLTPATLPVFLPVFAKAVDTRLPKTLLTTTFVISVFQTK</sequence>
<organism evidence="1 2">
    <name type="scientific">Microscilla marina ATCC 23134</name>
    <dbReference type="NCBI Taxonomy" id="313606"/>
    <lineage>
        <taxon>Bacteria</taxon>
        <taxon>Pseudomonadati</taxon>
        <taxon>Bacteroidota</taxon>
        <taxon>Cytophagia</taxon>
        <taxon>Cytophagales</taxon>
        <taxon>Microscillaceae</taxon>
        <taxon>Microscilla</taxon>
    </lineage>
</organism>
<dbReference type="Proteomes" id="UP000004095">
    <property type="component" value="Unassembled WGS sequence"/>
</dbReference>
<accession>A1ZL89</accession>
<evidence type="ECO:0000313" key="1">
    <source>
        <dbReference type="EMBL" id="EAY28643.1"/>
    </source>
</evidence>
<dbReference type="EMBL" id="AAWS01000014">
    <property type="protein sequence ID" value="EAY28643.1"/>
    <property type="molecule type" value="Genomic_DNA"/>
</dbReference>
<protein>
    <submittedName>
        <fullName evidence="1">Uncharacterized protein</fullName>
    </submittedName>
</protein>
<keyword evidence="2" id="KW-1185">Reference proteome</keyword>
<comment type="caution">
    <text evidence="1">The sequence shown here is derived from an EMBL/GenBank/DDBJ whole genome shotgun (WGS) entry which is preliminary data.</text>
</comment>
<reference evidence="1 2" key="1">
    <citation type="submission" date="2007-01" db="EMBL/GenBank/DDBJ databases">
        <authorList>
            <person name="Haygood M."/>
            <person name="Podell S."/>
            <person name="Anderson C."/>
            <person name="Hopkinson B."/>
            <person name="Roe K."/>
            <person name="Barbeau K."/>
            <person name="Gaasterland T."/>
            <person name="Ferriera S."/>
            <person name="Johnson J."/>
            <person name="Kravitz S."/>
            <person name="Beeson K."/>
            <person name="Sutton G."/>
            <person name="Rogers Y.-H."/>
            <person name="Friedman R."/>
            <person name="Frazier M."/>
            <person name="Venter J.C."/>
        </authorList>
    </citation>
    <scope>NUCLEOTIDE SEQUENCE [LARGE SCALE GENOMIC DNA]</scope>
    <source>
        <strain evidence="1 2">ATCC 23134</strain>
    </source>
</reference>
<proteinExistence type="predicted"/>
<evidence type="ECO:0000313" key="2">
    <source>
        <dbReference type="Proteomes" id="UP000004095"/>
    </source>
</evidence>
<name>A1ZL89_MICM2</name>
<dbReference type="AlphaFoldDB" id="A1ZL89"/>
<gene>
    <name evidence="1" type="ORF">M23134_07740</name>
</gene>